<dbReference type="Gene3D" id="2.40.50.100">
    <property type="match status" value="1"/>
</dbReference>
<name>A0AA38HDW2_9TREE</name>
<dbReference type="Pfam" id="PF01016">
    <property type="entry name" value="Ribosomal_L27"/>
    <property type="match status" value="1"/>
</dbReference>
<dbReference type="PANTHER" id="PTHR15893">
    <property type="entry name" value="RIBOSOMAL PROTEIN L27"/>
    <property type="match status" value="1"/>
</dbReference>
<dbReference type="Proteomes" id="UP001164286">
    <property type="component" value="Unassembled WGS sequence"/>
</dbReference>
<dbReference type="PANTHER" id="PTHR15893:SF0">
    <property type="entry name" value="LARGE RIBOSOMAL SUBUNIT PROTEIN BL27M"/>
    <property type="match status" value="1"/>
</dbReference>
<evidence type="ECO:0000256" key="3">
    <source>
        <dbReference type="ARBA" id="ARBA00023274"/>
    </source>
</evidence>
<comment type="similarity">
    <text evidence="1">Belongs to the bacterial ribosomal protein bL27 family.</text>
</comment>
<reference evidence="6" key="1">
    <citation type="journal article" date="2022" name="G3 (Bethesda)">
        <title>High quality genome of the basidiomycete yeast Dioszegia hungarica PDD-24b-2 isolated from cloud water.</title>
        <authorList>
            <person name="Jarrige D."/>
            <person name="Haridas S."/>
            <person name="Bleykasten-Grosshans C."/>
            <person name="Joly M."/>
            <person name="Nadalig T."/>
            <person name="Sancelme M."/>
            <person name="Vuilleumier S."/>
            <person name="Grigoriev I.V."/>
            <person name="Amato P."/>
            <person name="Bringel F."/>
        </authorList>
    </citation>
    <scope>NUCLEOTIDE SEQUENCE</scope>
    <source>
        <strain evidence="6">PDD-24b-2</strain>
    </source>
</reference>
<dbReference type="EMBL" id="JAKWFO010000005">
    <property type="protein sequence ID" value="KAI9637106.1"/>
    <property type="molecule type" value="Genomic_DNA"/>
</dbReference>
<keyword evidence="7" id="KW-1185">Reference proteome</keyword>
<protein>
    <recommendedName>
        <fullName evidence="4">Large ribosomal subunit protein bL27m</fullName>
    </recommendedName>
</protein>
<evidence type="ECO:0000256" key="4">
    <source>
        <dbReference type="ARBA" id="ARBA00035267"/>
    </source>
</evidence>
<evidence type="ECO:0000313" key="6">
    <source>
        <dbReference type="EMBL" id="KAI9637106.1"/>
    </source>
</evidence>
<keyword evidence="3" id="KW-0687">Ribonucleoprotein</keyword>
<evidence type="ECO:0000256" key="5">
    <source>
        <dbReference type="SAM" id="MobiDB-lite"/>
    </source>
</evidence>
<dbReference type="FunFam" id="2.40.50.100:FF:000020">
    <property type="entry name" value="50S ribosomal protein L27"/>
    <property type="match status" value="1"/>
</dbReference>
<dbReference type="PROSITE" id="PS00831">
    <property type="entry name" value="RIBOSOMAL_L27"/>
    <property type="match status" value="1"/>
</dbReference>
<dbReference type="GO" id="GO:0005762">
    <property type="term" value="C:mitochondrial large ribosomal subunit"/>
    <property type="evidence" value="ECO:0007669"/>
    <property type="project" value="TreeGrafter"/>
</dbReference>
<organism evidence="6 7">
    <name type="scientific">Dioszegia hungarica</name>
    <dbReference type="NCBI Taxonomy" id="4972"/>
    <lineage>
        <taxon>Eukaryota</taxon>
        <taxon>Fungi</taxon>
        <taxon>Dikarya</taxon>
        <taxon>Basidiomycota</taxon>
        <taxon>Agaricomycotina</taxon>
        <taxon>Tremellomycetes</taxon>
        <taxon>Tremellales</taxon>
        <taxon>Bulleribasidiaceae</taxon>
        <taxon>Dioszegia</taxon>
    </lineage>
</organism>
<dbReference type="GO" id="GO:0006412">
    <property type="term" value="P:translation"/>
    <property type="evidence" value="ECO:0007669"/>
    <property type="project" value="InterPro"/>
</dbReference>
<accession>A0AA38HDW2</accession>
<dbReference type="InterPro" id="IPR001684">
    <property type="entry name" value="Ribosomal_bL27"/>
</dbReference>
<evidence type="ECO:0000256" key="2">
    <source>
        <dbReference type="ARBA" id="ARBA00022980"/>
    </source>
</evidence>
<dbReference type="GO" id="GO:0003735">
    <property type="term" value="F:structural constituent of ribosome"/>
    <property type="evidence" value="ECO:0007669"/>
    <property type="project" value="InterPro"/>
</dbReference>
<proteinExistence type="inferred from homology"/>
<keyword evidence="2 6" id="KW-0689">Ribosomal protein</keyword>
<evidence type="ECO:0000256" key="1">
    <source>
        <dbReference type="ARBA" id="ARBA00010797"/>
    </source>
</evidence>
<sequence length="188" mass="20654">MFGAAPLPRIRALAAPLGSDLRQQLFAGPSTFHLQIRTATKRGGGSSKNGRDSAGRRLGVKKFTDQYVLPGQIIVRQRGTGLHPGQSVGQGKDFTLFALEPGYVKFYSHHLPFPHTERSAVDSTEADLAIQQAGRELALAPVKRPRGLRQYIGIVKDRDEKLPRDVKSSGGERRFWGWPKEAEGELGL</sequence>
<dbReference type="GeneID" id="77732832"/>
<dbReference type="NCBIfam" id="TIGR00062">
    <property type="entry name" value="L27"/>
    <property type="match status" value="1"/>
</dbReference>
<dbReference type="AlphaFoldDB" id="A0AA38HDW2"/>
<feature type="region of interest" description="Disordered" evidence="5">
    <location>
        <begin position="37"/>
        <end position="56"/>
    </location>
</feature>
<dbReference type="InterPro" id="IPR018261">
    <property type="entry name" value="Ribosomal_bL27_CS"/>
</dbReference>
<dbReference type="RefSeq" id="XP_052946883.1">
    <property type="nucleotide sequence ID" value="XM_053093627.1"/>
</dbReference>
<evidence type="ECO:0000313" key="7">
    <source>
        <dbReference type="Proteomes" id="UP001164286"/>
    </source>
</evidence>
<dbReference type="SUPFAM" id="SSF110324">
    <property type="entry name" value="Ribosomal L27 protein-like"/>
    <property type="match status" value="1"/>
</dbReference>
<gene>
    <name evidence="6" type="ORF">MKK02DRAFT_45817</name>
</gene>
<dbReference type="PRINTS" id="PR00063">
    <property type="entry name" value="RIBOSOMALL27"/>
</dbReference>
<comment type="caution">
    <text evidence="6">The sequence shown here is derived from an EMBL/GenBank/DDBJ whole genome shotgun (WGS) entry which is preliminary data.</text>
</comment>